<dbReference type="RefSeq" id="WP_234652632.1">
    <property type="nucleotide sequence ID" value="NZ_CP094997.1"/>
</dbReference>
<evidence type="ECO:0000313" key="1">
    <source>
        <dbReference type="EMBL" id="MCF0060115.1"/>
    </source>
</evidence>
<evidence type="ECO:0000313" key="2">
    <source>
        <dbReference type="Proteomes" id="UP001139000"/>
    </source>
</evidence>
<dbReference type="EMBL" id="JAJTTC010000001">
    <property type="protein sequence ID" value="MCF0060115.1"/>
    <property type="molecule type" value="Genomic_DNA"/>
</dbReference>
<gene>
    <name evidence="1" type="ORF">LXM26_01315</name>
</gene>
<dbReference type="Proteomes" id="UP001139000">
    <property type="component" value="Unassembled WGS sequence"/>
</dbReference>
<keyword evidence="2" id="KW-1185">Reference proteome</keyword>
<name>A0A9X1TDB2_9BACT</name>
<dbReference type="AlphaFoldDB" id="A0A9X1TDB2"/>
<proteinExistence type="predicted"/>
<accession>A0A9X1TDB2</accession>
<protein>
    <submittedName>
        <fullName evidence="1">Uncharacterized protein</fullName>
    </submittedName>
</protein>
<organism evidence="1 2">
    <name type="scientific">Dyadobacter chenwenxiniae</name>
    <dbReference type="NCBI Taxonomy" id="2906456"/>
    <lineage>
        <taxon>Bacteria</taxon>
        <taxon>Pseudomonadati</taxon>
        <taxon>Bacteroidota</taxon>
        <taxon>Cytophagia</taxon>
        <taxon>Cytophagales</taxon>
        <taxon>Spirosomataceae</taxon>
        <taxon>Dyadobacter</taxon>
    </lineage>
</organism>
<comment type="caution">
    <text evidence="1">The sequence shown here is derived from an EMBL/GenBank/DDBJ whole genome shotgun (WGS) entry which is preliminary data.</text>
</comment>
<sequence>MKIKLDRLRTLKAECEALVAQNAFSFATDTRLTRLGVMAKKTIEREAGEALRGINTKRNELYQQVVKDNPSADQQAISSIYLADSRSKEIMDLQAEIWAEETDFEFKPIPIGIDEVKKENFEKSVTVEYYGYSHHINPNMCLQGLITEGFAEVSELDETAQRE</sequence>
<reference evidence="1" key="1">
    <citation type="submission" date="2021-12" db="EMBL/GenBank/DDBJ databases">
        <title>Novel species in genus Dyadobacter.</title>
        <authorList>
            <person name="Ma C."/>
        </authorList>
    </citation>
    <scope>NUCLEOTIDE SEQUENCE</scope>
    <source>
        <strain evidence="1">LJ419</strain>
    </source>
</reference>